<reference evidence="1 2" key="2">
    <citation type="journal article" date="2022" name="Mol. Biol. Evol.">
        <title>Comparative Genomics Reveals Insights into the Divergent Evolution of Astigmatic Mites and Household Pest Adaptations.</title>
        <authorList>
            <person name="Xiong Q."/>
            <person name="Wan A.T."/>
            <person name="Liu X."/>
            <person name="Fung C.S."/>
            <person name="Xiao X."/>
            <person name="Malainual N."/>
            <person name="Hou J."/>
            <person name="Wang L."/>
            <person name="Wang M."/>
            <person name="Yang K.Y."/>
            <person name="Cui Y."/>
            <person name="Leung E.L."/>
            <person name="Nong W."/>
            <person name="Shin S.K."/>
            <person name="Au S.W."/>
            <person name="Jeong K.Y."/>
            <person name="Chew F.T."/>
            <person name="Hui J.H."/>
            <person name="Leung T.F."/>
            <person name="Tungtrongchitr A."/>
            <person name="Zhong N."/>
            <person name="Liu Z."/>
            <person name="Tsui S.K."/>
        </authorList>
    </citation>
    <scope>NUCLEOTIDE SEQUENCE [LARGE SCALE GENOMIC DNA]</scope>
    <source>
        <strain evidence="1">Derp</strain>
    </source>
</reference>
<comment type="caution">
    <text evidence="1">The sequence shown here is derived from an EMBL/GenBank/DDBJ whole genome shotgun (WGS) entry which is preliminary data.</text>
</comment>
<dbReference type="EMBL" id="NJHN03000062">
    <property type="protein sequence ID" value="KAH9418919.1"/>
    <property type="molecule type" value="Genomic_DNA"/>
</dbReference>
<keyword evidence="2" id="KW-1185">Reference proteome</keyword>
<accession>A0ABQ8J8J1</accession>
<organism evidence="1 2">
    <name type="scientific">Dermatophagoides pteronyssinus</name>
    <name type="common">European house dust mite</name>
    <dbReference type="NCBI Taxonomy" id="6956"/>
    <lineage>
        <taxon>Eukaryota</taxon>
        <taxon>Metazoa</taxon>
        <taxon>Ecdysozoa</taxon>
        <taxon>Arthropoda</taxon>
        <taxon>Chelicerata</taxon>
        <taxon>Arachnida</taxon>
        <taxon>Acari</taxon>
        <taxon>Acariformes</taxon>
        <taxon>Sarcoptiformes</taxon>
        <taxon>Astigmata</taxon>
        <taxon>Psoroptidia</taxon>
        <taxon>Analgoidea</taxon>
        <taxon>Pyroglyphidae</taxon>
        <taxon>Dermatophagoidinae</taxon>
        <taxon>Dermatophagoides</taxon>
    </lineage>
</organism>
<protein>
    <submittedName>
        <fullName evidence="1">Uncharacterized protein</fullName>
    </submittedName>
</protein>
<gene>
    <name evidence="1" type="ORF">DERP_004247</name>
</gene>
<proteinExistence type="predicted"/>
<name>A0ABQ8J8J1_DERPT</name>
<sequence>MEKTEISFTCLYPTKKTVLLTPRRKVLRVRVTRIGNKKNRLYRVESNRFSIVDQQLHSNEIQSGGIDGVGTPAVSIKPGFS</sequence>
<reference evidence="1 2" key="1">
    <citation type="journal article" date="2018" name="J. Allergy Clin. Immunol.">
        <title>High-quality assembly of Dermatophagoides pteronyssinus genome and transcriptome reveals a wide range of novel allergens.</title>
        <authorList>
            <person name="Liu X.Y."/>
            <person name="Yang K.Y."/>
            <person name="Wang M.Q."/>
            <person name="Kwok J.S."/>
            <person name="Zeng X."/>
            <person name="Yang Z."/>
            <person name="Xiao X.J."/>
            <person name="Lau C.P."/>
            <person name="Li Y."/>
            <person name="Huang Z.M."/>
            <person name="Ba J.G."/>
            <person name="Yim A.K."/>
            <person name="Ouyang C.Y."/>
            <person name="Ngai S.M."/>
            <person name="Chan T.F."/>
            <person name="Leung E.L."/>
            <person name="Liu L."/>
            <person name="Liu Z.G."/>
            <person name="Tsui S.K."/>
        </authorList>
    </citation>
    <scope>NUCLEOTIDE SEQUENCE [LARGE SCALE GENOMIC DNA]</scope>
    <source>
        <strain evidence="1">Derp</strain>
    </source>
</reference>
<dbReference type="Proteomes" id="UP000887458">
    <property type="component" value="Unassembled WGS sequence"/>
</dbReference>
<evidence type="ECO:0000313" key="1">
    <source>
        <dbReference type="EMBL" id="KAH9418919.1"/>
    </source>
</evidence>
<evidence type="ECO:0000313" key="2">
    <source>
        <dbReference type="Proteomes" id="UP000887458"/>
    </source>
</evidence>